<feature type="compositionally biased region" description="Basic and acidic residues" evidence="2">
    <location>
        <begin position="276"/>
        <end position="288"/>
    </location>
</feature>
<dbReference type="AlphaFoldDB" id="U6GWI3"/>
<accession>U6GWI3</accession>
<feature type="compositionally biased region" description="Polar residues" evidence="2">
    <location>
        <begin position="254"/>
        <end position="273"/>
    </location>
</feature>
<feature type="region of interest" description="Disordered" evidence="2">
    <location>
        <begin position="314"/>
        <end position="420"/>
    </location>
</feature>
<feature type="coiled-coil region" evidence="1">
    <location>
        <begin position="152"/>
        <end position="179"/>
    </location>
</feature>
<protein>
    <submittedName>
        <fullName evidence="3">Uncharacterized protein</fullName>
    </submittedName>
</protein>
<dbReference type="VEuPathDB" id="ToxoDB:EAH_00015940"/>
<dbReference type="EMBL" id="HG673707">
    <property type="protein sequence ID" value="CDI84520.1"/>
    <property type="molecule type" value="Genomic_DNA"/>
</dbReference>
<evidence type="ECO:0000313" key="3">
    <source>
        <dbReference type="EMBL" id="CDI84520.1"/>
    </source>
</evidence>
<dbReference type="OrthoDB" id="10657195at2759"/>
<feature type="region of interest" description="Disordered" evidence="2">
    <location>
        <begin position="243"/>
        <end position="291"/>
    </location>
</feature>
<feature type="compositionally biased region" description="Low complexity" evidence="2">
    <location>
        <begin position="314"/>
        <end position="326"/>
    </location>
</feature>
<feature type="compositionally biased region" description="Basic and acidic residues" evidence="2">
    <location>
        <begin position="378"/>
        <end position="389"/>
    </location>
</feature>
<evidence type="ECO:0000313" key="4">
    <source>
        <dbReference type="Proteomes" id="UP000018050"/>
    </source>
</evidence>
<evidence type="ECO:0000256" key="1">
    <source>
        <dbReference type="SAM" id="Coils"/>
    </source>
</evidence>
<dbReference type="GeneID" id="25269664"/>
<proteinExistence type="predicted"/>
<name>U6GWI3_EIMAC</name>
<keyword evidence="4" id="KW-1185">Reference proteome</keyword>
<reference evidence="3" key="2">
    <citation type="submission" date="2013-10" db="EMBL/GenBank/DDBJ databases">
        <authorList>
            <person name="Aslett M."/>
        </authorList>
    </citation>
    <scope>NUCLEOTIDE SEQUENCE</scope>
    <source>
        <strain evidence="3">Houghton</strain>
    </source>
</reference>
<feature type="compositionally biased region" description="Low complexity" evidence="2">
    <location>
        <begin position="335"/>
        <end position="363"/>
    </location>
</feature>
<reference evidence="3" key="1">
    <citation type="submission" date="2013-10" db="EMBL/GenBank/DDBJ databases">
        <title>Genomic analysis of the causative agents of coccidiosis in chickens.</title>
        <authorList>
            <person name="Reid A.J."/>
            <person name="Blake D."/>
            <person name="Billington K."/>
            <person name="Browne H."/>
            <person name="Dunn M."/>
            <person name="Hung S."/>
            <person name="Kawahara F."/>
            <person name="Miranda-Saavedra D."/>
            <person name="Mourier T."/>
            <person name="Nagra H."/>
            <person name="Otto T.D."/>
            <person name="Rawlings N."/>
            <person name="Sanchez A."/>
            <person name="Sanders M."/>
            <person name="Subramaniam C."/>
            <person name="Tay Y."/>
            <person name="Dear P."/>
            <person name="Doerig C."/>
            <person name="Gruber A."/>
            <person name="Parkinson J."/>
            <person name="Shirley M."/>
            <person name="Wan K.L."/>
            <person name="Berriman M."/>
            <person name="Tomley F."/>
            <person name="Pain A."/>
        </authorList>
    </citation>
    <scope>NUCLEOTIDE SEQUENCE</scope>
    <source>
        <strain evidence="3">Houghton</strain>
    </source>
</reference>
<keyword evidence="1" id="KW-0175">Coiled coil</keyword>
<dbReference type="RefSeq" id="XP_013246524.1">
    <property type="nucleotide sequence ID" value="XM_013391070.1"/>
</dbReference>
<evidence type="ECO:0000256" key="2">
    <source>
        <dbReference type="SAM" id="MobiDB-lite"/>
    </source>
</evidence>
<gene>
    <name evidence="3" type="ORF">EAH_00015940</name>
</gene>
<organism evidence="3 4">
    <name type="scientific">Eimeria acervulina</name>
    <name type="common">Coccidian parasite</name>
    <dbReference type="NCBI Taxonomy" id="5801"/>
    <lineage>
        <taxon>Eukaryota</taxon>
        <taxon>Sar</taxon>
        <taxon>Alveolata</taxon>
        <taxon>Apicomplexa</taxon>
        <taxon>Conoidasida</taxon>
        <taxon>Coccidia</taxon>
        <taxon>Eucoccidiorida</taxon>
        <taxon>Eimeriorina</taxon>
        <taxon>Eimeriidae</taxon>
        <taxon>Eimeria</taxon>
    </lineage>
</organism>
<feature type="region of interest" description="Disordered" evidence="2">
    <location>
        <begin position="33"/>
        <end position="68"/>
    </location>
</feature>
<sequence length="597" mass="66774">MLTVNEGPCEGADRLEEQLRSLQEEETLLLQSWGLTRRAQEPPLPRTTKGMPQLKKEPSEEGGDPVWLSNLRTRSCNRLGLRVRVLSNSSGMPLKEYSSDIPKCTAAAVAAPAAAAAATAATASISGGITGAGSNVQQRCAIQQETNRLTAMQRQQLQLLQLRQEQQQLRQLKQQQQQQWRLLQQQQQQQPLQQQQPHQHQQPQMQRIQQQRQQEQQKLLQLMQQQQHQVFQLREAEAHRRYLATPQQQQQQQRRSTPSANKLRQRQQHQTALKETGSRTDTHTEQIEVPKGGLSLQAQLVEAQRRVEMLQTLLQQQQRQQQPHLRPTQKDRRSLSQSHGQLQRHQQHQNQQEQQQEQQQRSEQVARECSVARLRPLQRHEETAPRESLPKPTDGLECMRSSAGDTAACHGDSAASKWGSIGDWSEKANVSKRVVLKGDSEKQDLEQTAAHGLVSSDALSETVQQSHQELLSSLKQASPESPLHGCRHSNCPSGGDTCGEAPAHMGAPRGPHVLSRSLDVRRLVDIGHTYSLLKADLQRIRQKAAELRAQTADIALPSASPCCEQKQEQQQQPAAACRLPAGPGIASCSSSSSTSLN</sequence>
<dbReference type="Proteomes" id="UP000018050">
    <property type="component" value="Unassembled WGS sequence"/>
</dbReference>
<feature type="region of interest" description="Disordered" evidence="2">
    <location>
        <begin position="191"/>
        <end position="212"/>
    </location>
</feature>